<proteinExistence type="predicted"/>
<dbReference type="Proteomes" id="UP000265520">
    <property type="component" value="Unassembled WGS sequence"/>
</dbReference>
<organism evidence="1 2">
    <name type="scientific">Trifolium medium</name>
    <dbReference type="NCBI Taxonomy" id="97028"/>
    <lineage>
        <taxon>Eukaryota</taxon>
        <taxon>Viridiplantae</taxon>
        <taxon>Streptophyta</taxon>
        <taxon>Embryophyta</taxon>
        <taxon>Tracheophyta</taxon>
        <taxon>Spermatophyta</taxon>
        <taxon>Magnoliopsida</taxon>
        <taxon>eudicotyledons</taxon>
        <taxon>Gunneridae</taxon>
        <taxon>Pentapetalae</taxon>
        <taxon>rosids</taxon>
        <taxon>fabids</taxon>
        <taxon>Fabales</taxon>
        <taxon>Fabaceae</taxon>
        <taxon>Papilionoideae</taxon>
        <taxon>50 kb inversion clade</taxon>
        <taxon>NPAAA clade</taxon>
        <taxon>Hologalegina</taxon>
        <taxon>IRL clade</taxon>
        <taxon>Trifolieae</taxon>
        <taxon>Trifolium</taxon>
    </lineage>
</organism>
<keyword evidence="2" id="KW-1185">Reference proteome</keyword>
<protein>
    <submittedName>
        <fullName evidence="1">Uncharacterized protein</fullName>
    </submittedName>
</protein>
<sequence>MSRPAQAFLRLAPLLRMPPCTDHNLSYEYPIEAYFLTQCNKFKNKYIVVVTRSGAMDLHGGEASQWKKEGESPEAIETSTKGIGTCWCRRRRGISERGRRRTE</sequence>
<evidence type="ECO:0000313" key="1">
    <source>
        <dbReference type="EMBL" id="MCH90838.1"/>
    </source>
</evidence>
<feature type="non-terminal residue" evidence="1">
    <location>
        <position position="103"/>
    </location>
</feature>
<dbReference type="AlphaFoldDB" id="A0A392MVV9"/>
<evidence type="ECO:0000313" key="2">
    <source>
        <dbReference type="Proteomes" id="UP000265520"/>
    </source>
</evidence>
<dbReference type="EMBL" id="LXQA010019162">
    <property type="protein sequence ID" value="MCH90838.1"/>
    <property type="molecule type" value="Genomic_DNA"/>
</dbReference>
<reference evidence="1 2" key="1">
    <citation type="journal article" date="2018" name="Front. Plant Sci.">
        <title>Red Clover (Trifolium pratense) and Zigzag Clover (T. medium) - A Picture of Genomic Similarities and Differences.</title>
        <authorList>
            <person name="Dluhosova J."/>
            <person name="Istvanek J."/>
            <person name="Nedelnik J."/>
            <person name="Repkova J."/>
        </authorList>
    </citation>
    <scope>NUCLEOTIDE SEQUENCE [LARGE SCALE GENOMIC DNA]</scope>
    <source>
        <strain evidence="2">cv. 10/8</strain>
        <tissue evidence="1">Leaf</tissue>
    </source>
</reference>
<accession>A0A392MVV9</accession>
<name>A0A392MVV9_9FABA</name>
<gene>
    <name evidence="1" type="ORF">A2U01_0011761</name>
</gene>
<comment type="caution">
    <text evidence="1">The sequence shown here is derived from an EMBL/GenBank/DDBJ whole genome shotgun (WGS) entry which is preliminary data.</text>
</comment>